<comment type="caution">
    <text evidence="2">The sequence shown here is derived from an EMBL/GenBank/DDBJ whole genome shotgun (WGS) entry which is preliminary data.</text>
</comment>
<dbReference type="Proteomes" id="UP001187682">
    <property type="component" value="Unassembled WGS sequence"/>
</dbReference>
<dbReference type="EMBL" id="ONZQ02000004">
    <property type="protein sequence ID" value="SPO01071.1"/>
    <property type="molecule type" value="Genomic_DNA"/>
</dbReference>
<dbReference type="InterPro" id="IPR013783">
    <property type="entry name" value="Ig-like_fold"/>
</dbReference>
<keyword evidence="3" id="KW-1185">Reference proteome</keyword>
<dbReference type="Gene3D" id="2.60.40.10">
    <property type="entry name" value="Immunoglobulins"/>
    <property type="match status" value="1"/>
</dbReference>
<proteinExistence type="predicted"/>
<evidence type="ECO:0000313" key="3">
    <source>
        <dbReference type="Proteomes" id="UP001187682"/>
    </source>
</evidence>
<gene>
    <name evidence="2" type="ORF">DNG_03818</name>
</gene>
<protein>
    <submittedName>
        <fullName evidence="2">Uncharacterized protein</fullName>
    </submittedName>
</protein>
<evidence type="ECO:0000313" key="2">
    <source>
        <dbReference type="EMBL" id="SPO01071.1"/>
    </source>
</evidence>
<accession>A0AAE8MUV0</accession>
<sequence>MANQLPFTLTYQKKGTRPPIFVAGTFTDPPWEPQEMEYSTGGDGELTFSKTGVLEEGADVQYKFRVGTGDCDNDYKTLLAGQMLTKWLFCVLAEDVHGNINNVMKVALPVSDQRHCPAIENDSGARPPLTPTTPNTSEGGASNIYQTSTTNLIADLENEHRPSRTTSAEATSAYSSTRVEGTGTHTESERTHVDSEIRRRTGSAKPTTRGDDASLAKAGRRPWIVRILHKLWFEVIGGFFRRIFRGRRPE</sequence>
<evidence type="ECO:0000256" key="1">
    <source>
        <dbReference type="SAM" id="MobiDB-lite"/>
    </source>
</evidence>
<dbReference type="CDD" id="cd02859">
    <property type="entry name" value="E_set_AMPKbeta_like_N"/>
    <property type="match status" value="1"/>
</dbReference>
<dbReference type="AlphaFoldDB" id="A0AAE8MUV0"/>
<name>A0AAE8MUV0_9PEZI</name>
<feature type="compositionally biased region" description="Polar residues" evidence="1">
    <location>
        <begin position="132"/>
        <end position="143"/>
    </location>
</feature>
<reference evidence="2" key="1">
    <citation type="submission" date="2018-03" db="EMBL/GenBank/DDBJ databases">
        <authorList>
            <person name="Guldener U."/>
        </authorList>
    </citation>
    <scope>NUCLEOTIDE SEQUENCE</scope>
</reference>
<feature type="compositionally biased region" description="Basic and acidic residues" evidence="1">
    <location>
        <begin position="186"/>
        <end position="199"/>
    </location>
</feature>
<feature type="compositionally biased region" description="Low complexity" evidence="1">
    <location>
        <begin position="164"/>
        <end position="178"/>
    </location>
</feature>
<feature type="region of interest" description="Disordered" evidence="1">
    <location>
        <begin position="119"/>
        <end position="143"/>
    </location>
</feature>
<feature type="region of interest" description="Disordered" evidence="1">
    <location>
        <begin position="157"/>
        <end position="215"/>
    </location>
</feature>
<organism evidence="2 3">
    <name type="scientific">Cephalotrichum gorgonifer</name>
    <dbReference type="NCBI Taxonomy" id="2041049"/>
    <lineage>
        <taxon>Eukaryota</taxon>
        <taxon>Fungi</taxon>
        <taxon>Dikarya</taxon>
        <taxon>Ascomycota</taxon>
        <taxon>Pezizomycotina</taxon>
        <taxon>Sordariomycetes</taxon>
        <taxon>Hypocreomycetidae</taxon>
        <taxon>Microascales</taxon>
        <taxon>Microascaceae</taxon>
        <taxon>Cephalotrichum</taxon>
    </lineage>
</organism>